<evidence type="ECO:0000256" key="1">
    <source>
        <dbReference type="SAM" id="Phobius"/>
    </source>
</evidence>
<protein>
    <recommendedName>
        <fullName evidence="2">DUF6868 domain-containing protein</fullName>
    </recommendedName>
</protein>
<feature type="transmembrane region" description="Helical" evidence="1">
    <location>
        <begin position="12"/>
        <end position="31"/>
    </location>
</feature>
<evidence type="ECO:0000313" key="4">
    <source>
        <dbReference type="Proteomes" id="UP000633814"/>
    </source>
</evidence>
<accession>A0ABS8C6U0</accession>
<reference evidence="3 4" key="1">
    <citation type="submission" date="2021-10" db="EMBL/GenBank/DDBJ databases">
        <title>Alishewanella koreense sp. nov. isolated from seawater of southwestern coast in South Korea and the proposal for the reclassification of Rheinheimera perlucida and Rheinheimera tuosuensis as Arsukibacterium perlucida and Arsukibacterium tuosuensis.</title>
        <authorList>
            <person name="Kim K.H."/>
            <person name="Ruan W."/>
            <person name="Kim K.R."/>
            <person name="Baek J.H."/>
            <person name="Jeon C.O."/>
        </authorList>
    </citation>
    <scope>NUCLEOTIDE SEQUENCE [LARGE SCALE GENOMIC DNA]</scope>
    <source>
        <strain evidence="3 4">16-MA</strain>
    </source>
</reference>
<evidence type="ECO:0000313" key="3">
    <source>
        <dbReference type="EMBL" id="MCB5228055.1"/>
    </source>
</evidence>
<comment type="caution">
    <text evidence="3">The sequence shown here is derived from an EMBL/GenBank/DDBJ whole genome shotgun (WGS) entry which is preliminary data.</text>
</comment>
<proteinExistence type="predicted"/>
<keyword evidence="1" id="KW-1133">Transmembrane helix</keyword>
<sequence>MTLSQLTELLGWATLLNLAYLSFVSLMLMLGRNLAVALHQKFFDLDAAALQLKFYAFLSQYKVITLTFFVAPYLALKIMGF</sequence>
<dbReference type="Pfam" id="PF21742">
    <property type="entry name" value="DUF6868"/>
    <property type="match status" value="1"/>
</dbReference>
<feature type="domain" description="DUF6868" evidence="2">
    <location>
        <begin position="1"/>
        <end position="79"/>
    </location>
</feature>
<name>A0ABS8C6U0_9ALTE</name>
<gene>
    <name evidence="3" type="ORF">JAO78_014670</name>
</gene>
<dbReference type="EMBL" id="JAEINI020000013">
    <property type="protein sequence ID" value="MCB5228055.1"/>
    <property type="molecule type" value="Genomic_DNA"/>
</dbReference>
<dbReference type="InterPro" id="IPR049220">
    <property type="entry name" value="DUF6868"/>
</dbReference>
<dbReference type="RefSeq" id="WP_226752118.1">
    <property type="nucleotide sequence ID" value="NZ_JAEINI020000013.1"/>
</dbReference>
<feature type="transmembrane region" description="Helical" evidence="1">
    <location>
        <begin position="52"/>
        <end position="75"/>
    </location>
</feature>
<keyword evidence="1" id="KW-0472">Membrane</keyword>
<keyword evidence="1" id="KW-0812">Transmembrane</keyword>
<dbReference type="Proteomes" id="UP000633814">
    <property type="component" value="Unassembled WGS sequence"/>
</dbReference>
<evidence type="ECO:0000259" key="2">
    <source>
        <dbReference type="Pfam" id="PF21742"/>
    </source>
</evidence>
<organism evidence="3 4">
    <name type="scientific">Alishewanella maricola</name>
    <dbReference type="NCBI Taxonomy" id="2795740"/>
    <lineage>
        <taxon>Bacteria</taxon>
        <taxon>Pseudomonadati</taxon>
        <taxon>Pseudomonadota</taxon>
        <taxon>Gammaproteobacteria</taxon>
        <taxon>Alteromonadales</taxon>
        <taxon>Alteromonadaceae</taxon>
        <taxon>Alishewanella</taxon>
    </lineage>
</organism>
<keyword evidence="4" id="KW-1185">Reference proteome</keyword>